<evidence type="ECO:0000256" key="4">
    <source>
        <dbReference type="SAM" id="MobiDB-lite"/>
    </source>
</evidence>
<keyword evidence="2" id="KW-0694">RNA-binding</keyword>
<dbReference type="Gene3D" id="1.10.20.70">
    <property type="entry name" value="Transcription termination and cleavage factor, C-terminal domain"/>
    <property type="match status" value="2"/>
</dbReference>
<gene>
    <name evidence="6" type="ORF">NC653_029114</name>
</gene>
<dbReference type="InterPro" id="IPR026896">
    <property type="entry name" value="CSTF_C"/>
</dbReference>
<evidence type="ECO:0000256" key="1">
    <source>
        <dbReference type="ARBA" id="ARBA00004123"/>
    </source>
</evidence>
<comment type="caution">
    <text evidence="6">The sequence shown here is derived from an EMBL/GenBank/DDBJ whole genome shotgun (WGS) entry which is preliminary data.</text>
</comment>
<organism evidence="6 7">
    <name type="scientific">Populus alba x Populus x berolinensis</name>
    <dbReference type="NCBI Taxonomy" id="444605"/>
    <lineage>
        <taxon>Eukaryota</taxon>
        <taxon>Viridiplantae</taxon>
        <taxon>Streptophyta</taxon>
        <taxon>Embryophyta</taxon>
        <taxon>Tracheophyta</taxon>
        <taxon>Spermatophyta</taxon>
        <taxon>Magnoliopsida</taxon>
        <taxon>eudicotyledons</taxon>
        <taxon>Gunneridae</taxon>
        <taxon>Pentapetalae</taxon>
        <taxon>rosids</taxon>
        <taxon>fabids</taxon>
        <taxon>Malpighiales</taxon>
        <taxon>Salicaceae</taxon>
        <taxon>Saliceae</taxon>
        <taxon>Populus</taxon>
    </lineage>
</organism>
<feature type="domain" description="Transcription termination and cleavage factor C-terminal" evidence="5">
    <location>
        <begin position="408"/>
        <end position="442"/>
    </location>
</feature>
<feature type="region of interest" description="Disordered" evidence="4">
    <location>
        <begin position="361"/>
        <end position="404"/>
    </location>
</feature>
<evidence type="ECO:0000259" key="5">
    <source>
        <dbReference type="Pfam" id="PF14304"/>
    </source>
</evidence>
<proteinExistence type="predicted"/>
<keyword evidence="7" id="KW-1185">Reference proteome</keyword>
<feature type="region of interest" description="Disordered" evidence="4">
    <location>
        <begin position="82"/>
        <end position="107"/>
    </location>
</feature>
<feature type="domain" description="Transcription termination and cleavage factor C-terminal" evidence="5">
    <location>
        <begin position="265"/>
        <end position="299"/>
    </location>
</feature>
<reference evidence="6" key="1">
    <citation type="journal article" date="2023" name="Mol. Ecol. Resour.">
        <title>Chromosome-level genome assembly of a triploid poplar Populus alba 'Berolinensis'.</title>
        <authorList>
            <person name="Chen S."/>
            <person name="Yu Y."/>
            <person name="Wang X."/>
            <person name="Wang S."/>
            <person name="Zhang T."/>
            <person name="Zhou Y."/>
            <person name="He R."/>
            <person name="Meng N."/>
            <person name="Wang Y."/>
            <person name="Liu W."/>
            <person name="Liu Z."/>
            <person name="Liu J."/>
            <person name="Guo Q."/>
            <person name="Huang H."/>
            <person name="Sederoff R.R."/>
            <person name="Wang G."/>
            <person name="Qu G."/>
            <person name="Chen S."/>
        </authorList>
    </citation>
    <scope>NUCLEOTIDE SEQUENCE</scope>
    <source>
        <strain evidence="6">SC-2020</strain>
    </source>
</reference>
<dbReference type="GO" id="GO:0003723">
    <property type="term" value="F:RNA binding"/>
    <property type="evidence" value="ECO:0007669"/>
    <property type="project" value="UniProtKB-KW"/>
</dbReference>
<dbReference type="GO" id="GO:0031124">
    <property type="term" value="P:mRNA 3'-end processing"/>
    <property type="evidence" value="ECO:0007669"/>
    <property type="project" value="InterPro"/>
</dbReference>
<keyword evidence="3" id="KW-0539">Nucleus</keyword>
<evidence type="ECO:0000313" key="7">
    <source>
        <dbReference type="Proteomes" id="UP001164929"/>
    </source>
</evidence>
<dbReference type="EMBL" id="JAQIZT010000012">
    <property type="protein sequence ID" value="KAJ6977116.1"/>
    <property type="molecule type" value="Genomic_DNA"/>
</dbReference>
<sequence length="442" mass="48493">MSVTQPSQLPNLPPASSHSVSQPLPIHQTQMSSVSSQLLLPLQKTGIPHLPLQQPFPSQPRTASVPSFHHLYGQQMGPSMGYQHAGAPHHPSQPMFHSSNKPQSGHGTFISTRTATSFNASTTSIISGLIHAEHVNSTRLFDGHVYIFLPKGIDQSFPLNLSLSVGIAKHHMVTELMFVDYMRKPNLAWFLKVKQEIAGGSHLGAEYNSQVPASMQVDRGSSWMSGPPDSTTMTQLAGPPQFNPGQMAQGNQPSRTAPMSSEMEKALLQQVMSLTPEQNNLLPPEQRNQVLQLQQMLRHFKVFLDEITYASSSMRYIPSLINLMVYGTGQFSYLGACHFKAGGSHLGAEYNSQVPASMQVDRGSSWMSGPPDSSTMTQLAGPPQFNPGQMAQGNQPSRTAPMSSEMEKALLQQVMSLTPEQINLLPPEQRNQVLQLQQMLRQ</sequence>
<feature type="compositionally biased region" description="Polar residues" evidence="4">
    <location>
        <begin position="95"/>
        <end position="107"/>
    </location>
</feature>
<feature type="compositionally biased region" description="Polar residues" evidence="4">
    <location>
        <begin position="386"/>
        <end position="402"/>
    </location>
</feature>
<feature type="compositionally biased region" description="Polar residues" evidence="4">
    <location>
        <begin position="365"/>
        <end position="378"/>
    </location>
</feature>
<dbReference type="InterPro" id="IPR038192">
    <property type="entry name" value="CSTF_C_sf"/>
</dbReference>
<protein>
    <recommendedName>
        <fullName evidence="5">Transcription termination and cleavage factor C-terminal domain-containing protein</fullName>
    </recommendedName>
</protein>
<dbReference type="PANTHER" id="PTHR47866:SF2">
    <property type="entry name" value="HYDROXYPROLINE-RICH GLYCOPROTEIN FAMILY PROTEIN"/>
    <property type="match status" value="1"/>
</dbReference>
<accession>A0AAD6M1P6</accession>
<evidence type="ECO:0000313" key="6">
    <source>
        <dbReference type="EMBL" id="KAJ6977116.1"/>
    </source>
</evidence>
<dbReference type="GO" id="GO:0005634">
    <property type="term" value="C:nucleus"/>
    <property type="evidence" value="ECO:0007669"/>
    <property type="project" value="UniProtKB-SubCell"/>
</dbReference>
<name>A0AAD6M1P6_9ROSI</name>
<comment type="subcellular location">
    <subcellularLocation>
        <location evidence="1">Nucleus</location>
    </subcellularLocation>
</comment>
<dbReference type="AlphaFoldDB" id="A0AAD6M1P6"/>
<evidence type="ECO:0000256" key="3">
    <source>
        <dbReference type="ARBA" id="ARBA00023242"/>
    </source>
</evidence>
<feature type="region of interest" description="Disordered" evidence="4">
    <location>
        <begin position="1"/>
        <end position="22"/>
    </location>
</feature>
<dbReference type="Proteomes" id="UP001164929">
    <property type="component" value="Chromosome 12"/>
</dbReference>
<dbReference type="Pfam" id="PF14304">
    <property type="entry name" value="CSTF_C"/>
    <property type="match status" value="2"/>
</dbReference>
<evidence type="ECO:0000256" key="2">
    <source>
        <dbReference type="ARBA" id="ARBA00022884"/>
    </source>
</evidence>
<dbReference type="PANTHER" id="PTHR47866">
    <property type="entry name" value="HYDROXYPROLINE-RICH GLYCOPROTEIN FAMILY PROTEIN"/>
    <property type="match status" value="1"/>
</dbReference>
<dbReference type="FunFam" id="1.10.20.70:FF:000001">
    <property type="entry name" value="Cleavage stimulation factor subunit 2"/>
    <property type="match status" value="1"/>
</dbReference>